<reference evidence="1" key="1">
    <citation type="journal article" date="2013" name="Environ. Microbiol.">
        <title>Microbiota from the distal guts of lean and obese adolescents exhibit partial functional redundancy besides clear differences in community structure.</title>
        <authorList>
            <person name="Ferrer M."/>
            <person name="Ruiz A."/>
            <person name="Lanza F."/>
            <person name="Haange S.B."/>
            <person name="Oberbach A."/>
            <person name="Till H."/>
            <person name="Bargiela R."/>
            <person name="Campoy C."/>
            <person name="Segura M.T."/>
            <person name="Richter M."/>
            <person name="von Bergen M."/>
            <person name="Seifert J."/>
            <person name="Suarez A."/>
        </authorList>
    </citation>
    <scope>NUCLEOTIDE SEQUENCE</scope>
</reference>
<evidence type="ECO:0000313" key="1">
    <source>
        <dbReference type="EMBL" id="EKC70341.1"/>
    </source>
</evidence>
<dbReference type="AlphaFoldDB" id="K1UFQ5"/>
<accession>K1UFQ5</accession>
<dbReference type="EMBL" id="AJWZ01002666">
    <property type="protein sequence ID" value="EKC70341.1"/>
    <property type="molecule type" value="Genomic_DNA"/>
</dbReference>
<comment type="caution">
    <text evidence="1">The sequence shown here is derived from an EMBL/GenBank/DDBJ whole genome shotgun (WGS) entry which is preliminary data.</text>
</comment>
<name>K1UFQ5_9ZZZZ</name>
<feature type="non-terminal residue" evidence="1">
    <location>
        <position position="32"/>
    </location>
</feature>
<proteinExistence type="predicted"/>
<sequence>MSAILTILGRATRDPEMQQGKIPVRNMFLWTL</sequence>
<protein>
    <submittedName>
        <fullName evidence="1">Uncharacterized protein</fullName>
    </submittedName>
</protein>
<organism evidence="1">
    <name type="scientific">human gut metagenome</name>
    <dbReference type="NCBI Taxonomy" id="408170"/>
    <lineage>
        <taxon>unclassified sequences</taxon>
        <taxon>metagenomes</taxon>
        <taxon>organismal metagenomes</taxon>
    </lineage>
</organism>
<gene>
    <name evidence="1" type="ORF">OBE_03944</name>
</gene>